<keyword evidence="2 4" id="KW-0238">DNA-binding</keyword>
<dbReference type="RefSeq" id="WP_050671116.1">
    <property type="nucleotide sequence ID" value="NZ_LAIR01000002.1"/>
</dbReference>
<dbReference type="GO" id="GO:0000976">
    <property type="term" value="F:transcription cis-regulatory region binding"/>
    <property type="evidence" value="ECO:0007669"/>
    <property type="project" value="TreeGrafter"/>
</dbReference>
<evidence type="ECO:0000313" key="7">
    <source>
        <dbReference type="Proteomes" id="UP000037397"/>
    </source>
</evidence>
<dbReference type="GO" id="GO:0003700">
    <property type="term" value="F:DNA-binding transcription factor activity"/>
    <property type="evidence" value="ECO:0007669"/>
    <property type="project" value="TreeGrafter"/>
</dbReference>
<evidence type="ECO:0000256" key="1">
    <source>
        <dbReference type="ARBA" id="ARBA00023015"/>
    </source>
</evidence>
<dbReference type="PANTHER" id="PTHR30055">
    <property type="entry name" value="HTH-TYPE TRANSCRIPTIONAL REGULATOR RUTR"/>
    <property type="match status" value="1"/>
</dbReference>
<keyword evidence="7" id="KW-1185">Reference proteome</keyword>
<protein>
    <recommendedName>
        <fullName evidence="5">HTH tetR-type domain-containing protein</fullName>
    </recommendedName>
</protein>
<name>A0A0L6CLX2_9MICO</name>
<reference evidence="7" key="1">
    <citation type="submission" date="2015-03" db="EMBL/GenBank/DDBJ databases">
        <title>Luteipulveratus halotolerans sp. nov., a novel actinobacterium (Dermacoccaceae) from Sarawak, Malaysia.</title>
        <authorList>
            <person name="Juboi H."/>
            <person name="Basik A."/>
            <person name="Shamsul S.S."/>
            <person name="Arnold P."/>
            <person name="Schmitt E.K."/>
            <person name="Sanglier J.-J."/>
            <person name="Yeo T."/>
        </authorList>
    </citation>
    <scope>NUCLEOTIDE SEQUENCE [LARGE SCALE GENOMIC DNA]</scope>
    <source>
        <strain evidence="7">C296001</strain>
    </source>
</reference>
<evidence type="ECO:0000256" key="3">
    <source>
        <dbReference type="ARBA" id="ARBA00023163"/>
    </source>
</evidence>
<accession>A0A0L6CLX2</accession>
<keyword evidence="3" id="KW-0804">Transcription</keyword>
<dbReference type="PROSITE" id="PS50977">
    <property type="entry name" value="HTH_TETR_2"/>
    <property type="match status" value="1"/>
</dbReference>
<dbReference type="STRING" id="1631356.VV01_18175"/>
<dbReference type="AlphaFoldDB" id="A0A0L6CLX2"/>
<comment type="caution">
    <text evidence="6">The sequence shown here is derived from an EMBL/GenBank/DDBJ whole genome shotgun (WGS) entry which is preliminary data.</text>
</comment>
<dbReference type="InterPro" id="IPR050109">
    <property type="entry name" value="HTH-type_TetR-like_transc_reg"/>
</dbReference>
<keyword evidence="1" id="KW-0805">Transcription regulation</keyword>
<dbReference type="Proteomes" id="UP000037397">
    <property type="component" value="Unassembled WGS sequence"/>
</dbReference>
<dbReference type="EMBL" id="LAIR01000002">
    <property type="protein sequence ID" value="KNX38630.1"/>
    <property type="molecule type" value="Genomic_DNA"/>
</dbReference>
<dbReference type="Gene3D" id="1.10.357.10">
    <property type="entry name" value="Tetracycline Repressor, domain 2"/>
    <property type="match status" value="1"/>
</dbReference>
<feature type="DNA-binding region" description="H-T-H motif" evidence="4">
    <location>
        <begin position="29"/>
        <end position="48"/>
    </location>
</feature>
<evidence type="ECO:0000259" key="5">
    <source>
        <dbReference type="PROSITE" id="PS50977"/>
    </source>
</evidence>
<sequence>MARPTKHDPQQLVDAAIALYAEKGASAVTMTAVAARAGAPNGSMYHRFPGRGSLLAAMWLRAVRSMHETVHDAVGDVAGISDDPVAAAGEAAAALGCWCVERPAMASVLFAGRAAYDPETWPAADRELALAEQREFDAHASDLVRALLATGIPRAVVDLALLDLPYAGVRRYLAERVPVPDAVPEIIRGSVVAILRDHQPR</sequence>
<gene>
    <name evidence="6" type="ORF">VV01_18175</name>
</gene>
<evidence type="ECO:0000256" key="2">
    <source>
        <dbReference type="ARBA" id="ARBA00023125"/>
    </source>
</evidence>
<dbReference type="PANTHER" id="PTHR30055:SF234">
    <property type="entry name" value="HTH-TYPE TRANSCRIPTIONAL REGULATOR BETI"/>
    <property type="match status" value="1"/>
</dbReference>
<dbReference type="PRINTS" id="PR00455">
    <property type="entry name" value="HTHTETR"/>
</dbReference>
<evidence type="ECO:0000256" key="4">
    <source>
        <dbReference type="PROSITE-ProRule" id="PRU00335"/>
    </source>
</evidence>
<proteinExistence type="predicted"/>
<dbReference type="SUPFAM" id="SSF46689">
    <property type="entry name" value="Homeodomain-like"/>
    <property type="match status" value="1"/>
</dbReference>
<organism evidence="6 7">
    <name type="scientific">Luteipulveratus halotolerans</name>
    <dbReference type="NCBI Taxonomy" id="1631356"/>
    <lineage>
        <taxon>Bacteria</taxon>
        <taxon>Bacillati</taxon>
        <taxon>Actinomycetota</taxon>
        <taxon>Actinomycetes</taxon>
        <taxon>Micrococcales</taxon>
        <taxon>Dermacoccaceae</taxon>
        <taxon>Luteipulveratus</taxon>
    </lineage>
</organism>
<feature type="domain" description="HTH tetR-type" evidence="5">
    <location>
        <begin position="6"/>
        <end position="66"/>
    </location>
</feature>
<dbReference type="InterPro" id="IPR001647">
    <property type="entry name" value="HTH_TetR"/>
</dbReference>
<evidence type="ECO:0000313" key="6">
    <source>
        <dbReference type="EMBL" id="KNX38630.1"/>
    </source>
</evidence>
<dbReference type="InterPro" id="IPR009057">
    <property type="entry name" value="Homeodomain-like_sf"/>
</dbReference>
<dbReference type="Pfam" id="PF00440">
    <property type="entry name" value="TetR_N"/>
    <property type="match status" value="1"/>
</dbReference>